<name>A0A1C0Z0Z7_9BACL</name>
<organism evidence="2 3">
    <name type="scientific">Caryophanon latum</name>
    <dbReference type="NCBI Taxonomy" id="33977"/>
    <lineage>
        <taxon>Bacteria</taxon>
        <taxon>Bacillati</taxon>
        <taxon>Bacillota</taxon>
        <taxon>Bacilli</taxon>
        <taxon>Bacillales</taxon>
        <taxon>Caryophanaceae</taxon>
        <taxon>Caryophanon</taxon>
    </lineage>
</organism>
<sequence length="279" mass="32692">MLFEKIDSKHPLYIQTYEQNKAIYDDFEKFADSLTEQAGRATKKSGKASSYARYLMRLTIFSQRQNPNFILAPTFEALKQIEQLRELPQFKDYNKQEKSFPSGAIRCFRAFVTEKAMAVEDLIDTELNVTYLTSKELPNIKEEQLIKAPTKRHEKEPSNYGQAYRRSQNESFAAKERSNYTCEMSDAHFTFLTEHHKKPYVEAHHLIPMAAQDYFEYTIDFAHNIAVLCPTCHRKIHYAQAHEKKDMIQHLFASRKAGYPQYGIEITEELLLSFYKILD</sequence>
<evidence type="ECO:0008006" key="4">
    <source>
        <dbReference type="Google" id="ProtNLM"/>
    </source>
</evidence>
<dbReference type="CDD" id="cd00085">
    <property type="entry name" value="HNHc"/>
    <property type="match status" value="1"/>
</dbReference>
<reference evidence="2 3" key="1">
    <citation type="submission" date="2016-07" db="EMBL/GenBank/DDBJ databases">
        <title>Caryophanon latum genome sequencing.</title>
        <authorList>
            <person name="Verma A."/>
            <person name="Pal Y."/>
            <person name="Krishnamurthi S."/>
        </authorList>
    </citation>
    <scope>NUCLEOTIDE SEQUENCE [LARGE SCALE GENOMIC DNA]</scope>
    <source>
        <strain evidence="2 3">DSM 14151</strain>
    </source>
</reference>
<gene>
    <name evidence="2" type="ORF">A6K76_00940</name>
</gene>
<feature type="region of interest" description="Disordered" evidence="1">
    <location>
        <begin position="147"/>
        <end position="168"/>
    </location>
</feature>
<dbReference type="AlphaFoldDB" id="A0A1C0Z0Z7"/>
<feature type="compositionally biased region" description="Basic and acidic residues" evidence="1">
    <location>
        <begin position="147"/>
        <end position="157"/>
    </location>
</feature>
<evidence type="ECO:0000256" key="1">
    <source>
        <dbReference type="SAM" id="MobiDB-lite"/>
    </source>
</evidence>
<evidence type="ECO:0000313" key="2">
    <source>
        <dbReference type="EMBL" id="OCS93114.1"/>
    </source>
</evidence>
<dbReference type="Proteomes" id="UP000093482">
    <property type="component" value="Unassembled WGS sequence"/>
</dbReference>
<keyword evidence="3" id="KW-1185">Reference proteome</keyword>
<dbReference type="EMBL" id="MATO01000012">
    <property type="protein sequence ID" value="OCS93114.1"/>
    <property type="molecule type" value="Genomic_DNA"/>
</dbReference>
<evidence type="ECO:0000313" key="3">
    <source>
        <dbReference type="Proteomes" id="UP000093482"/>
    </source>
</evidence>
<proteinExistence type="predicted"/>
<accession>A0A1C0Z0Z7</accession>
<dbReference type="Gene3D" id="1.10.30.50">
    <property type="match status" value="1"/>
</dbReference>
<dbReference type="InterPro" id="IPR003615">
    <property type="entry name" value="HNH_nuc"/>
</dbReference>
<protein>
    <recommendedName>
        <fullName evidence="4">HNH domain-containing protein</fullName>
    </recommendedName>
</protein>
<comment type="caution">
    <text evidence="2">The sequence shown here is derived from an EMBL/GenBank/DDBJ whole genome shotgun (WGS) entry which is preliminary data.</text>
</comment>
<feature type="compositionally biased region" description="Polar residues" evidence="1">
    <location>
        <begin position="159"/>
        <end position="168"/>
    </location>
</feature>